<dbReference type="Proteomes" id="UP001141950">
    <property type="component" value="Unassembled WGS sequence"/>
</dbReference>
<dbReference type="RefSeq" id="WP_257446279.1">
    <property type="nucleotide sequence ID" value="NZ_JANIPJ010000008.1"/>
</dbReference>
<dbReference type="PANTHER" id="PTHR46246:SF1">
    <property type="entry name" value="GUANOSINE-3',5'-BIS(DIPHOSPHATE) 3'-PYROPHOSPHOHYDROLASE MESH1"/>
    <property type="match status" value="1"/>
</dbReference>
<feature type="domain" description="HD/PDEase" evidence="1">
    <location>
        <begin position="25"/>
        <end position="132"/>
    </location>
</feature>
<dbReference type="AlphaFoldDB" id="A0A9X2MMW4"/>
<evidence type="ECO:0000259" key="1">
    <source>
        <dbReference type="SMART" id="SM00471"/>
    </source>
</evidence>
<dbReference type="PANTHER" id="PTHR46246">
    <property type="entry name" value="GUANOSINE-3',5'-BIS(DIPHOSPHATE) 3'-PYROPHOSPHOHYDROLASE MESH1"/>
    <property type="match status" value="1"/>
</dbReference>
<gene>
    <name evidence="2" type="ORF">NQZ67_13290</name>
</gene>
<proteinExistence type="predicted"/>
<dbReference type="InterPro" id="IPR003607">
    <property type="entry name" value="HD/PDEase_dom"/>
</dbReference>
<sequence>MSMRKIDEAIEFASEAHRHQFRKGTEIPYISHPFGVAMLLLEAKCKEEVVIAGLLHDTLEDTETTEEDIRSRFGAEVLRLVQGASEPDKGASWEDRKRHTLAFLRTADRDTRLLACADKLHNLRSIRRELETSGDAVWTKFKRGYEEQKWYFTGLADSLASGGEFLLLEQFRDEVAQVFGSKV</sequence>
<organism evidence="2 3">
    <name type="scientific">Paenibacillus soyae</name>
    <dbReference type="NCBI Taxonomy" id="2969249"/>
    <lineage>
        <taxon>Bacteria</taxon>
        <taxon>Bacillati</taxon>
        <taxon>Bacillota</taxon>
        <taxon>Bacilli</taxon>
        <taxon>Bacillales</taxon>
        <taxon>Paenibacillaceae</taxon>
        <taxon>Paenibacillus</taxon>
    </lineage>
</organism>
<dbReference type="EMBL" id="JANIPJ010000008">
    <property type="protein sequence ID" value="MCR2804853.1"/>
    <property type="molecule type" value="Genomic_DNA"/>
</dbReference>
<evidence type="ECO:0000313" key="2">
    <source>
        <dbReference type="EMBL" id="MCR2804853.1"/>
    </source>
</evidence>
<comment type="caution">
    <text evidence="2">The sequence shown here is derived from an EMBL/GenBank/DDBJ whole genome shotgun (WGS) entry which is preliminary data.</text>
</comment>
<accession>A0A9X2MMW4</accession>
<protein>
    <submittedName>
        <fullName evidence="2">HD domain-containing protein</fullName>
    </submittedName>
</protein>
<dbReference type="InterPro" id="IPR052194">
    <property type="entry name" value="MESH1"/>
</dbReference>
<dbReference type="SMART" id="SM00471">
    <property type="entry name" value="HDc"/>
    <property type="match status" value="1"/>
</dbReference>
<dbReference type="Pfam" id="PF13328">
    <property type="entry name" value="HD_4"/>
    <property type="match status" value="1"/>
</dbReference>
<dbReference type="SUPFAM" id="SSF109604">
    <property type="entry name" value="HD-domain/PDEase-like"/>
    <property type="match status" value="1"/>
</dbReference>
<dbReference type="GO" id="GO:0008893">
    <property type="term" value="F:guanosine-3',5'-bis(diphosphate) 3'-diphosphatase activity"/>
    <property type="evidence" value="ECO:0007669"/>
    <property type="project" value="TreeGrafter"/>
</dbReference>
<dbReference type="Gene3D" id="1.10.3210.10">
    <property type="entry name" value="Hypothetical protein af1432"/>
    <property type="match status" value="1"/>
</dbReference>
<evidence type="ECO:0000313" key="3">
    <source>
        <dbReference type="Proteomes" id="UP001141950"/>
    </source>
</evidence>
<keyword evidence="3" id="KW-1185">Reference proteome</keyword>
<reference evidence="2" key="1">
    <citation type="submission" date="2022-08" db="EMBL/GenBank/DDBJ databases">
        <title>The genomic sequence of strain Paenibacillus sp. SCIV0701.</title>
        <authorList>
            <person name="Zhao H."/>
        </authorList>
    </citation>
    <scope>NUCLEOTIDE SEQUENCE</scope>
    <source>
        <strain evidence="2">SCIV0701</strain>
    </source>
</reference>
<name>A0A9X2MMW4_9BACL</name>